<feature type="compositionally biased region" description="Basic residues" evidence="2">
    <location>
        <begin position="8"/>
        <end position="20"/>
    </location>
</feature>
<dbReference type="SMART" id="SM00343">
    <property type="entry name" value="ZnF_C2HC"/>
    <property type="match status" value="2"/>
</dbReference>
<feature type="region of interest" description="Disordered" evidence="2">
    <location>
        <begin position="548"/>
        <end position="591"/>
    </location>
</feature>
<proteinExistence type="predicted"/>
<feature type="compositionally biased region" description="Polar residues" evidence="2">
    <location>
        <begin position="559"/>
        <end position="570"/>
    </location>
</feature>
<organism evidence="5 6">
    <name type="scientific">Tanacetum coccineum</name>
    <dbReference type="NCBI Taxonomy" id="301880"/>
    <lineage>
        <taxon>Eukaryota</taxon>
        <taxon>Viridiplantae</taxon>
        <taxon>Streptophyta</taxon>
        <taxon>Embryophyta</taxon>
        <taxon>Tracheophyta</taxon>
        <taxon>Spermatophyta</taxon>
        <taxon>Magnoliopsida</taxon>
        <taxon>eudicotyledons</taxon>
        <taxon>Gunneridae</taxon>
        <taxon>Pentapetalae</taxon>
        <taxon>asterids</taxon>
        <taxon>campanulids</taxon>
        <taxon>Asterales</taxon>
        <taxon>Asteraceae</taxon>
        <taxon>Asteroideae</taxon>
        <taxon>Anthemideae</taxon>
        <taxon>Anthemidinae</taxon>
        <taxon>Tanacetum</taxon>
    </lineage>
</organism>
<feature type="compositionally biased region" description="Polar residues" evidence="2">
    <location>
        <begin position="626"/>
        <end position="638"/>
    </location>
</feature>
<feature type="region of interest" description="Disordered" evidence="2">
    <location>
        <begin position="615"/>
        <end position="638"/>
    </location>
</feature>
<keyword evidence="6" id="KW-1185">Reference proteome</keyword>
<gene>
    <name evidence="5" type="ORF">Tco_1045086</name>
</gene>
<dbReference type="InterPro" id="IPR043502">
    <property type="entry name" value="DNA/RNA_pol_sf"/>
</dbReference>
<feature type="region of interest" description="Disordered" evidence="2">
    <location>
        <begin position="899"/>
        <end position="930"/>
    </location>
</feature>
<dbReference type="PANTHER" id="PTHR11439:SF521">
    <property type="entry name" value="RNA-DIRECTED DNA POLYMERASE"/>
    <property type="match status" value="1"/>
</dbReference>
<reference evidence="5" key="2">
    <citation type="submission" date="2022-01" db="EMBL/GenBank/DDBJ databases">
        <authorList>
            <person name="Yamashiro T."/>
            <person name="Shiraishi A."/>
            <person name="Satake H."/>
            <person name="Nakayama K."/>
        </authorList>
    </citation>
    <scope>NUCLEOTIDE SEQUENCE</scope>
</reference>
<reference evidence="5" key="1">
    <citation type="journal article" date="2022" name="Int. J. Mol. Sci.">
        <title>Draft Genome of Tanacetum Coccineum: Genomic Comparison of Closely Related Tanacetum-Family Plants.</title>
        <authorList>
            <person name="Yamashiro T."/>
            <person name="Shiraishi A."/>
            <person name="Nakayama K."/>
            <person name="Satake H."/>
        </authorList>
    </citation>
    <scope>NUCLEOTIDE SEQUENCE</scope>
</reference>
<evidence type="ECO:0000256" key="1">
    <source>
        <dbReference type="PROSITE-ProRule" id="PRU00047"/>
    </source>
</evidence>
<dbReference type="CDD" id="cd09272">
    <property type="entry name" value="RNase_HI_RT_Ty1"/>
    <property type="match status" value="2"/>
</dbReference>
<dbReference type="InterPro" id="IPR036397">
    <property type="entry name" value="RNaseH_sf"/>
</dbReference>
<sequence length="1448" mass="164256">MTCWKCNKPGHMKKDCRSRKGKDGAGSNGSKDPEKQQGYDSDFTQNLYNVLHYVSVISDAFYVQDDEVAWWVDSGKQVNFAMNFFVSKFRVEYYDPVNFNQLGIQYITAPYTPQQNGVAERKNRTLKEMVKSMLSYSGLSEGFWGEAILTAFKDAMFDEERFTSIPRPRGMIQPSSSKIAEDEVEGTDDVPDTTSFNLVIVLLLYTFDPTVKFRPNKGTPVSQLEYSRAIGCLMYAMISTRPDIAFAVGKLSRYTSNPSALHWQALGRVFQYLKGTMDYGLTYSGYPSVIEGYSDASWINNMEDHSSTSGWVFLLGGGAISWASKKQTCITSSTMESEFVALAAAGNEAEWLRNLIYEIPLWPKPISTISIRCDSAATLAKAYSQVYNGKSRHLGVRHSMIRELIMNGVISVEFVKTQLNLADHLTKGLARDLVRKAAIGMGKLDIFGLEHIITSSHGLSSLAKEDAFSSTTLKVVYVLSTPSPVWSENETLKMTRKRMKWENDDDICRGHILNGMSDSLFDIYQNVEYAKALWESLESKYMAEDASAKKNQELDNNPKGKNQIGSSSVNMVEGDGVKNSNNNKNKRKFKSGDDKFANKKAIVTCWKCKKTGHMKKDCRSRKGNDGASSNGSKDPQKQQGYNYDFMQNFDNVLHYVSVISDAFYVKDDEVAWWVDLGATSHVYKDLRCVFQYCYVYLLHAKHEALDKFKIYKQEVELQRQDLIKVLRTDRGGEYYDPVYFQSTGIIHQTTAPYTPQQNGVAERKNRTLKEMVNSMLSYSGLSEGFWGEAMLTACYILNRTPNKNSKQTPYEIWTKKVPNLTYLRVWGCRAVVRLTEPKMKNLGEKGIDCIFIGYAEHSKCYRFYVIEPNDYVSVNSIIESRDAIFDEERFTSIPRPRGMIQPSSSKIAEDEVEGTDDVPGPSVPRKSTRTRKAKSFGSDFQLYWVEGTRDKTLSQRKYCFIIEEDPRTLSEAMASRDVAFWKEAVQSEIDSIMHNDTWELTDLPPGCKALGCKWILKRKMKVDGSIDKYKARLVIQGFRQKEGIDFFDTYAPVARIFTIRLLLALTAIHDLVIHQMDVKTAFLNGDLDEEIYMKQPEGFVMPEHESKVCKLKKSLYGLKQAPKQWHQKFDDMVLSNGFSLNQADKYVYSKFDASRKGVIICLYVDDMLIFGIDQDQVNMTKELLSSNFEMKDLGEAEVILGIRIKRGNNDPTMKFRPNKGTPVSQLEYSRAIGCLMYAMISTRPNIAFVVEKFSRYTSNPSALHWQALGRVFQYLKGTMDYGLTYNGYPSVIEGYSDASWINNTKDHPSTSGWVFLLGGGAISWASKKQTCITSSTIEYEFVALAAAGNEAEWLRNLVYEIPLWPKQMSTISIRCDRAATLAKAYSQVYNGKSRHLSVRHSMIRELIMNGVIFVEFVRTQLNLADHLTKGLARDLVRKTAIGMGLKST</sequence>
<keyword evidence="1" id="KW-0862">Zinc</keyword>
<dbReference type="InterPro" id="IPR012337">
    <property type="entry name" value="RNaseH-like_sf"/>
</dbReference>
<dbReference type="PROSITE" id="PS50994">
    <property type="entry name" value="INTEGRASE"/>
    <property type="match status" value="1"/>
</dbReference>
<dbReference type="SUPFAM" id="SSF53098">
    <property type="entry name" value="Ribonuclease H-like"/>
    <property type="match status" value="2"/>
</dbReference>
<dbReference type="InterPro" id="IPR013103">
    <property type="entry name" value="RVT_2"/>
</dbReference>
<dbReference type="Pfam" id="PF07727">
    <property type="entry name" value="RVT_2"/>
    <property type="match status" value="1"/>
</dbReference>
<dbReference type="EMBL" id="BQNB010018794">
    <property type="protein sequence ID" value="GJT78361.1"/>
    <property type="molecule type" value="Genomic_DNA"/>
</dbReference>
<feature type="compositionally biased region" description="Basic and acidic residues" evidence="2">
    <location>
        <begin position="548"/>
        <end position="558"/>
    </location>
</feature>
<dbReference type="Gene3D" id="4.10.60.10">
    <property type="entry name" value="Zinc finger, CCHC-type"/>
    <property type="match status" value="1"/>
</dbReference>
<dbReference type="InterPro" id="IPR036875">
    <property type="entry name" value="Znf_CCHC_sf"/>
</dbReference>
<dbReference type="Pfam" id="PF00098">
    <property type="entry name" value="zf-CCHC"/>
    <property type="match status" value="2"/>
</dbReference>
<dbReference type="SUPFAM" id="SSF56672">
    <property type="entry name" value="DNA/RNA polymerases"/>
    <property type="match status" value="1"/>
</dbReference>
<dbReference type="Pfam" id="PF25597">
    <property type="entry name" value="SH3_retrovirus"/>
    <property type="match status" value="1"/>
</dbReference>
<dbReference type="PANTHER" id="PTHR11439">
    <property type="entry name" value="GAG-POL-RELATED RETROTRANSPOSON"/>
    <property type="match status" value="1"/>
</dbReference>
<evidence type="ECO:0000313" key="5">
    <source>
        <dbReference type="EMBL" id="GJT78361.1"/>
    </source>
</evidence>
<dbReference type="Proteomes" id="UP001151760">
    <property type="component" value="Unassembled WGS sequence"/>
</dbReference>
<dbReference type="PROSITE" id="PS50158">
    <property type="entry name" value="ZF_CCHC"/>
    <property type="match status" value="2"/>
</dbReference>
<dbReference type="InterPro" id="IPR001584">
    <property type="entry name" value="Integrase_cat-core"/>
</dbReference>
<protein>
    <submittedName>
        <fullName evidence="5">Zinc finger, CCHC-type containing protein</fullName>
    </submittedName>
</protein>
<evidence type="ECO:0000313" key="6">
    <source>
        <dbReference type="Proteomes" id="UP001151760"/>
    </source>
</evidence>
<comment type="caution">
    <text evidence="5">The sequence shown here is derived from an EMBL/GenBank/DDBJ whole genome shotgun (WGS) entry which is preliminary data.</text>
</comment>
<name>A0ABQ5GRQ4_9ASTR</name>
<dbReference type="InterPro" id="IPR057670">
    <property type="entry name" value="SH3_retrovirus"/>
</dbReference>
<feature type="region of interest" description="Disordered" evidence="2">
    <location>
        <begin position="1"/>
        <end position="39"/>
    </location>
</feature>
<keyword evidence="1" id="KW-0863">Zinc-finger</keyword>
<keyword evidence="1" id="KW-0479">Metal-binding</keyword>
<accession>A0ABQ5GRQ4</accession>
<evidence type="ECO:0000259" key="3">
    <source>
        <dbReference type="PROSITE" id="PS50158"/>
    </source>
</evidence>
<evidence type="ECO:0000256" key="2">
    <source>
        <dbReference type="SAM" id="MobiDB-lite"/>
    </source>
</evidence>
<dbReference type="Pfam" id="PF14223">
    <property type="entry name" value="Retrotran_gag_2"/>
    <property type="match status" value="1"/>
</dbReference>
<evidence type="ECO:0000259" key="4">
    <source>
        <dbReference type="PROSITE" id="PS50994"/>
    </source>
</evidence>
<feature type="domain" description="CCHC-type" evidence="3">
    <location>
        <begin position="605"/>
        <end position="620"/>
    </location>
</feature>
<feature type="domain" description="Integrase catalytic" evidence="4">
    <location>
        <begin position="631"/>
        <end position="817"/>
    </location>
</feature>
<feature type="compositionally biased region" description="Basic and acidic residues" evidence="2">
    <location>
        <begin position="615"/>
        <end position="624"/>
    </location>
</feature>
<dbReference type="SUPFAM" id="SSF57756">
    <property type="entry name" value="Retrovirus zinc finger-like domains"/>
    <property type="match status" value="2"/>
</dbReference>
<dbReference type="InterPro" id="IPR001878">
    <property type="entry name" value="Znf_CCHC"/>
</dbReference>
<feature type="domain" description="CCHC-type" evidence="3">
    <location>
        <begin position="3"/>
        <end position="18"/>
    </location>
</feature>
<dbReference type="Gene3D" id="3.30.420.10">
    <property type="entry name" value="Ribonuclease H-like superfamily/Ribonuclease H"/>
    <property type="match status" value="2"/>
</dbReference>